<comment type="similarity">
    <text evidence="7">In the N-terminal section; belongs to the binding-protein-dependent transport system permease family.</text>
</comment>
<accession>A0A5S9IP58</accession>
<keyword evidence="2 8" id="KW-0813">Transport</keyword>
<comment type="similarity">
    <text evidence="6">In the C-terminal section; belongs to the OsmX family.</text>
</comment>
<dbReference type="PANTHER" id="PTHR30177:SF4">
    <property type="entry name" value="OSMOPROTECTANT IMPORT PERMEASE PROTEIN OSMW"/>
    <property type="match status" value="1"/>
</dbReference>
<feature type="transmembrane region" description="Helical" evidence="8">
    <location>
        <begin position="425"/>
        <end position="452"/>
    </location>
</feature>
<dbReference type="InterPro" id="IPR051204">
    <property type="entry name" value="ABC_transp_perm/SBD"/>
</dbReference>
<dbReference type="AlphaFoldDB" id="A0A5S9IP58"/>
<evidence type="ECO:0000256" key="7">
    <source>
        <dbReference type="ARBA" id="ARBA00035652"/>
    </source>
</evidence>
<sequence>MKKIAIVLALLISLYANNTIKVGSKVFPESRLLGEMISILIEQNTSLKVERNLWMGGTKICFEALNSGALDVYCEYTGTAWNVVLKKKNRASADVVYKTLKKQFADTYDLHWMPPLGFNNTYVIVVNKEWSINTVSELVTVQDKIKLALNHEFMHREDGFYAMCKFYGLDLPNVTTMEHSLAYKAISEKTVDCTSAFSTDGKLVKYNLKALRDDKNFFPPYFAAPLVYGKTLRKYPELEPLFNTLAGRLNDEKMTKLNYRVEIKKEDFYDVAYEFLKVEGLIKEDSVKKERESQMTKLTRQHLLLVGISTILAILIGVPLGIFIGKYRSFAPLVLGTTGVMQTIPSLAILAIMVPIFGIGVVPSIIALTLYALLPIIRNAYTGIISVDPELIEAARAMGMTNMQILTMLEIPLSTTIVMAGVRTATVICVGTATLAAFIGGGGLGEFILTGINLNDNYLILCGTIPAAALAIFVDFLLSRVEKWIEPQGLKIQRELSN</sequence>
<evidence type="ECO:0000256" key="8">
    <source>
        <dbReference type="RuleBase" id="RU363032"/>
    </source>
</evidence>
<dbReference type="CDD" id="cd13528">
    <property type="entry name" value="PBP2_osmoprotectants"/>
    <property type="match status" value="1"/>
</dbReference>
<feature type="transmembrane region" description="Helical" evidence="8">
    <location>
        <begin position="458"/>
        <end position="478"/>
    </location>
</feature>
<protein>
    <submittedName>
        <fullName evidence="10">ABC transporter permease</fullName>
    </submittedName>
</protein>
<evidence type="ECO:0000256" key="5">
    <source>
        <dbReference type="ARBA" id="ARBA00023136"/>
    </source>
</evidence>
<dbReference type="GO" id="GO:0031460">
    <property type="term" value="P:glycine betaine transport"/>
    <property type="evidence" value="ECO:0007669"/>
    <property type="project" value="TreeGrafter"/>
</dbReference>
<dbReference type="GO" id="GO:0022857">
    <property type="term" value="F:transmembrane transporter activity"/>
    <property type="evidence" value="ECO:0007669"/>
    <property type="project" value="InterPro"/>
</dbReference>
<dbReference type="CDD" id="cd06261">
    <property type="entry name" value="TM_PBP2"/>
    <property type="match status" value="1"/>
</dbReference>
<evidence type="ECO:0000256" key="1">
    <source>
        <dbReference type="ARBA" id="ARBA00004651"/>
    </source>
</evidence>
<keyword evidence="3 8" id="KW-0812">Transmembrane</keyword>
<dbReference type="SUPFAM" id="SSF53850">
    <property type="entry name" value="Periplasmic binding protein-like II"/>
    <property type="match status" value="1"/>
</dbReference>
<dbReference type="Proteomes" id="UP000326354">
    <property type="component" value="Chromosome"/>
</dbReference>
<dbReference type="Gene3D" id="3.40.190.120">
    <property type="entry name" value="Osmoprotection protein (prox), domain 2"/>
    <property type="match status" value="1"/>
</dbReference>
<feature type="domain" description="ABC transmembrane type-1" evidence="9">
    <location>
        <begin position="299"/>
        <end position="478"/>
    </location>
</feature>
<dbReference type="Pfam" id="PF00528">
    <property type="entry name" value="BPD_transp_1"/>
    <property type="match status" value="1"/>
</dbReference>
<proteinExistence type="inferred from homology"/>
<evidence type="ECO:0000256" key="4">
    <source>
        <dbReference type="ARBA" id="ARBA00022989"/>
    </source>
</evidence>
<feature type="transmembrane region" description="Helical" evidence="8">
    <location>
        <begin position="303"/>
        <end position="325"/>
    </location>
</feature>
<evidence type="ECO:0000313" key="10">
    <source>
        <dbReference type="EMBL" id="BBM84620.1"/>
    </source>
</evidence>
<gene>
    <name evidence="10" type="ORF">UABAM_02981</name>
</gene>
<name>A0A5S9IP58_UABAM</name>
<organism evidence="10 11">
    <name type="scientific">Uabimicrobium amorphum</name>
    <dbReference type="NCBI Taxonomy" id="2596890"/>
    <lineage>
        <taxon>Bacteria</taxon>
        <taxon>Pseudomonadati</taxon>
        <taxon>Planctomycetota</taxon>
        <taxon>Candidatus Uabimicrobiia</taxon>
        <taxon>Candidatus Uabimicrobiales</taxon>
        <taxon>Candidatus Uabimicrobiaceae</taxon>
        <taxon>Candidatus Uabimicrobium</taxon>
    </lineage>
</organism>
<evidence type="ECO:0000256" key="3">
    <source>
        <dbReference type="ARBA" id="ARBA00022692"/>
    </source>
</evidence>
<keyword evidence="4 8" id="KW-1133">Transmembrane helix</keyword>
<dbReference type="FunFam" id="1.10.3720.10:FF:000001">
    <property type="entry name" value="Glycine betaine ABC transporter, permease"/>
    <property type="match status" value="1"/>
</dbReference>
<comment type="subcellular location">
    <subcellularLocation>
        <location evidence="1 8">Cell membrane</location>
        <topology evidence="1 8">Multi-pass membrane protein</topology>
    </subcellularLocation>
</comment>
<evidence type="ECO:0000259" key="9">
    <source>
        <dbReference type="PROSITE" id="PS50928"/>
    </source>
</evidence>
<dbReference type="InterPro" id="IPR000515">
    <property type="entry name" value="MetI-like"/>
</dbReference>
<dbReference type="Gene3D" id="1.10.3720.10">
    <property type="entry name" value="MetI-like"/>
    <property type="match status" value="1"/>
</dbReference>
<evidence type="ECO:0000313" key="11">
    <source>
        <dbReference type="Proteomes" id="UP000326354"/>
    </source>
</evidence>
<evidence type="ECO:0000256" key="2">
    <source>
        <dbReference type="ARBA" id="ARBA00022448"/>
    </source>
</evidence>
<comment type="similarity">
    <text evidence="8">Belongs to the binding-protein-dependent transport system permease family.</text>
</comment>
<dbReference type="InterPro" id="IPR035906">
    <property type="entry name" value="MetI-like_sf"/>
</dbReference>
<dbReference type="KEGG" id="uam:UABAM_02981"/>
<dbReference type="PANTHER" id="PTHR30177">
    <property type="entry name" value="GLYCINE BETAINE/L-PROLINE TRANSPORT SYSTEM PERMEASE PROTEIN PROW"/>
    <property type="match status" value="1"/>
</dbReference>
<reference evidence="10 11" key="1">
    <citation type="submission" date="2019-08" db="EMBL/GenBank/DDBJ databases">
        <title>Complete genome sequence of Candidatus Uab amorphum.</title>
        <authorList>
            <person name="Shiratori T."/>
            <person name="Suzuki S."/>
            <person name="Kakizawa Y."/>
            <person name="Ishida K."/>
        </authorList>
    </citation>
    <scope>NUCLEOTIDE SEQUENCE [LARGE SCALE GENOMIC DNA]</scope>
    <source>
        <strain evidence="10 11">SRT547</strain>
    </source>
</reference>
<dbReference type="RefSeq" id="WP_151968763.1">
    <property type="nucleotide sequence ID" value="NZ_AP019860.1"/>
</dbReference>
<dbReference type="OrthoDB" id="9801163at2"/>
<dbReference type="InterPro" id="IPR007210">
    <property type="entry name" value="ABC_Gly_betaine_transp_sub-bd"/>
</dbReference>
<dbReference type="EMBL" id="AP019860">
    <property type="protein sequence ID" value="BBM84620.1"/>
    <property type="molecule type" value="Genomic_DNA"/>
</dbReference>
<dbReference type="SUPFAM" id="SSF161098">
    <property type="entry name" value="MetI-like"/>
    <property type="match status" value="1"/>
</dbReference>
<dbReference type="PROSITE" id="PS50928">
    <property type="entry name" value="ABC_TM1"/>
    <property type="match status" value="1"/>
</dbReference>
<evidence type="ECO:0000256" key="6">
    <source>
        <dbReference type="ARBA" id="ARBA00035642"/>
    </source>
</evidence>
<dbReference type="Pfam" id="PF04069">
    <property type="entry name" value="OpuAC"/>
    <property type="match status" value="1"/>
</dbReference>
<keyword evidence="11" id="KW-1185">Reference proteome</keyword>
<keyword evidence="5 8" id="KW-0472">Membrane</keyword>
<dbReference type="Gene3D" id="3.40.190.10">
    <property type="entry name" value="Periplasmic binding protein-like II"/>
    <property type="match status" value="1"/>
</dbReference>
<feature type="transmembrane region" description="Helical" evidence="8">
    <location>
        <begin position="346"/>
        <end position="374"/>
    </location>
</feature>
<dbReference type="GO" id="GO:0043190">
    <property type="term" value="C:ATP-binding cassette (ABC) transporter complex"/>
    <property type="evidence" value="ECO:0007669"/>
    <property type="project" value="InterPro"/>
</dbReference>